<keyword evidence="1" id="KW-1133">Transmembrane helix</keyword>
<proteinExistence type="predicted"/>
<gene>
    <name evidence="2" type="ORF">GLOINDRAFT_91483</name>
</gene>
<accession>U9URC9</accession>
<sequence>METTIEILKLLTHAGAIAVLIVIVIKLNGLLDGLNNIHNGLSPLSELEIINEKLNCFYELDLIITPNLDESNIFQNKNDKLHKFWFVKYRHNTKAYPNAHFITSE</sequence>
<dbReference type="EMBL" id="KI275725">
    <property type="protein sequence ID" value="ESA22272.1"/>
    <property type="molecule type" value="Genomic_DNA"/>
</dbReference>
<dbReference type="HOGENOM" id="CLU_2237990_0_0_1"/>
<keyword evidence="1" id="KW-0812">Transmembrane</keyword>
<name>U9URC9_RHIID</name>
<protein>
    <submittedName>
        <fullName evidence="2">Uncharacterized protein</fullName>
    </submittedName>
</protein>
<organism evidence="2">
    <name type="scientific">Rhizophagus irregularis (strain DAOM 181602 / DAOM 197198 / MUCL 43194)</name>
    <name type="common">Arbuscular mycorrhizal fungus</name>
    <name type="synonym">Glomus intraradices</name>
    <dbReference type="NCBI Taxonomy" id="747089"/>
    <lineage>
        <taxon>Eukaryota</taxon>
        <taxon>Fungi</taxon>
        <taxon>Fungi incertae sedis</taxon>
        <taxon>Mucoromycota</taxon>
        <taxon>Glomeromycotina</taxon>
        <taxon>Glomeromycetes</taxon>
        <taxon>Glomerales</taxon>
        <taxon>Glomeraceae</taxon>
        <taxon>Rhizophagus</taxon>
    </lineage>
</organism>
<reference evidence="2" key="1">
    <citation type="submission" date="2013-07" db="EMBL/GenBank/DDBJ databases">
        <title>The genome of an arbuscular mycorrhizal fungus provides insights into the evolution of the oldest plant symbiosis.</title>
        <authorList>
            <consortium name="DOE Joint Genome Institute"/>
            <person name="Tisserant E."/>
            <person name="Malbreil M."/>
            <person name="Kuo A."/>
            <person name="Kohler A."/>
            <person name="Symeonidi A."/>
            <person name="Balestrini R."/>
            <person name="Charron P."/>
            <person name="Duensing N."/>
            <person name="Frei-dit-Frey N."/>
            <person name="Gianinazzi-Pearson V."/>
            <person name="Gilbert B."/>
            <person name="Handa Y."/>
            <person name="Hijri M."/>
            <person name="Kaul R."/>
            <person name="Kawaguchi M."/>
            <person name="Krajinski F."/>
            <person name="Lammers P."/>
            <person name="Lapierre D."/>
            <person name="Masclaux F.G."/>
            <person name="Murat C."/>
            <person name="Morin E."/>
            <person name="Ndikumana S."/>
            <person name="Pagni M."/>
            <person name="Petitpierre D."/>
            <person name="Requena N."/>
            <person name="Rosikiewicz P."/>
            <person name="Riley R."/>
            <person name="Saito K."/>
            <person name="San Clemente H."/>
            <person name="Shapiro H."/>
            <person name="van Tuinen D."/>
            <person name="Becard G."/>
            <person name="Bonfante P."/>
            <person name="Paszkowski U."/>
            <person name="Shachar-Hill Y."/>
            <person name="Young J.P."/>
            <person name="Sanders I.R."/>
            <person name="Henrissat B."/>
            <person name="Rensing S.A."/>
            <person name="Grigoriev I.V."/>
            <person name="Corradi N."/>
            <person name="Roux C."/>
            <person name="Martin F."/>
        </authorList>
    </citation>
    <scope>NUCLEOTIDE SEQUENCE</scope>
    <source>
        <strain evidence="2">DAOM 197198</strain>
    </source>
</reference>
<dbReference type="AlphaFoldDB" id="U9URC9"/>
<feature type="transmembrane region" description="Helical" evidence="1">
    <location>
        <begin position="7"/>
        <end position="25"/>
    </location>
</feature>
<evidence type="ECO:0000256" key="1">
    <source>
        <dbReference type="SAM" id="Phobius"/>
    </source>
</evidence>
<keyword evidence="1" id="KW-0472">Membrane</keyword>
<evidence type="ECO:0000313" key="2">
    <source>
        <dbReference type="EMBL" id="ESA22272.1"/>
    </source>
</evidence>